<comment type="caution">
    <text evidence="1">The sequence shown here is derived from an EMBL/GenBank/DDBJ whole genome shotgun (WGS) entry which is preliminary data.</text>
</comment>
<proteinExistence type="predicted"/>
<evidence type="ECO:0000313" key="1">
    <source>
        <dbReference type="EMBL" id="TMO67642.1"/>
    </source>
</evidence>
<keyword evidence="3" id="KW-1185">Reference proteome</keyword>
<dbReference type="Proteomes" id="UP000307164">
    <property type="component" value="Unassembled WGS sequence"/>
</dbReference>
<reference evidence="3 4" key="1">
    <citation type="submission" date="2018-01" db="EMBL/GenBank/DDBJ databases">
        <authorList>
            <person name="Paulsen S."/>
            <person name="Gram L.K."/>
        </authorList>
    </citation>
    <scope>NUCLEOTIDE SEQUENCE [LARGE SCALE GENOMIC DNA]</scope>
    <source>
        <strain evidence="1 4">S3790</strain>
        <strain evidence="2 3">S3895</strain>
    </source>
</reference>
<dbReference type="Proteomes" id="UP000307217">
    <property type="component" value="Unassembled WGS sequence"/>
</dbReference>
<dbReference type="EMBL" id="PNBX01000053">
    <property type="protein sequence ID" value="TMO67642.1"/>
    <property type="molecule type" value="Genomic_DNA"/>
</dbReference>
<dbReference type="AlphaFoldDB" id="A0A5S3V7D5"/>
<evidence type="ECO:0000313" key="3">
    <source>
        <dbReference type="Proteomes" id="UP000307164"/>
    </source>
</evidence>
<reference evidence="4" key="2">
    <citation type="submission" date="2019-06" db="EMBL/GenBank/DDBJ databases">
        <title>Co-occurence of chitin degradation, pigmentation and bioactivity in marine Pseudoalteromonas.</title>
        <authorList>
            <person name="Sonnenschein E.C."/>
            <person name="Bech P.K."/>
        </authorList>
    </citation>
    <scope>NUCLEOTIDE SEQUENCE [LARGE SCALE GENOMIC DNA]</scope>
    <source>
        <strain evidence="4">S3790</strain>
    </source>
</reference>
<gene>
    <name evidence="1" type="ORF">CWC19_12930</name>
    <name evidence="2" type="ORF">CWC20_01635</name>
</gene>
<evidence type="ECO:0000313" key="2">
    <source>
        <dbReference type="EMBL" id="TMO78467.1"/>
    </source>
</evidence>
<dbReference type="EMBL" id="PNBW01000013">
    <property type="protein sequence ID" value="TMO78467.1"/>
    <property type="molecule type" value="Genomic_DNA"/>
</dbReference>
<evidence type="ECO:0000313" key="4">
    <source>
        <dbReference type="Proteomes" id="UP000307217"/>
    </source>
</evidence>
<protein>
    <submittedName>
        <fullName evidence="1">Uncharacterized protein</fullName>
    </submittedName>
</protein>
<dbReference type="OrthoDB" id="1884279at2"/>
<reference evidence="1" key="3">
    <citation type="submission" date="2019-09" db="EMBL/GenBank/DDBJ databases">
        <title>Co-occurence of chitin degradation, pigmentation and bioactivity in marine Pseudoalteromonas.</title>
        <authorList>
            <person name="Sonnenschein E.C."/>
            <person name="Bech P.K."/>
        </authorList>
    </citation>
    <scope>NUCLEOTIDE SEQUENCE</scope>
    <source>
        <strain evidence="1">S3790</strain>
        <strain evidence="2 3">S3895</strain>
    </source>
</reference>
<organism evidence="1 4">
    <name type="scientific">Pseudoalteromonas aurantia</name>
    <dbReference type="NCBI Taxonomy" id="43654"/>
    <lineage>
        <taxon>Bacteria</taxon>
        <taxon>Pseudomonadati</taxon>
        <taxon>Pseudomonadota</taxon>
        <taxon>Gammaproteobacteria</taxon>
        <taxon>Alteromonadales</taxon>
        <taxon>Pseudoalteromonadaceae</taxon>
        <taxon>Pseudoalteromonas</taxon>
    </lineage>
</organism>
<sequence>MAISRVYENVIIYLGHKKDELGLLLANLATMQQNLLNMTEDLKQKMALQKVQALENNRTKQALDNAAAPVMLTSQ</sequence>
<dbReference type="RefSeq" id="WP_138592257.1">
    <property type="nucleotide sequence ID" value="NZ_PNBX01000053.1"/>
</dbReference>
<name>A0A5S3V7D5_9GAMM</name>
<accession>A0A5S3V7D5</accession>